<dbReference type="EMBL" id="FNDN01000033">
    <property type="protein sequence ID" value="SDJ35457.1"/>
    <property type="molecule type" value="Genomic_DNA"/>
</dbReference>
<dbReference type="Proteomes" id="UP000183263">
    <property type="component" value="Unassembled WGS sequence"/>
</dbReference>
<proteinExistence type="predicted"/>
<dbReference type="RefSeq" id="WP_139183379.1">
    <property type="nucleotide sequence ID" value="NZ_FNDN01000033.1"/>
</dbReference>
<reference evidence="1 2" key="1">
    <citation type="submission" date="2016-10" db="EMBL/GenBank/DDBJ databases">
        <authorList>
            <person name="de Groot N.N."/>
        </authorList>
    </citation>
    <scope>NUCLEOTIDE SEQUENCE [LARGE SCALE GENOMIC DNA]</scope>
    <source>
        <strain evidence="1 2">DSM 44892</strain>
    </source>
</reference>
<accession>A0A1G8T231</accession>
<evidence type="ECO:0000313" key="2">
    <source>
        <dbReference type="Proteomes" id="UP000183263"/>
    </source>
</evidence>
<dbReference type="Pfam" id="PF12079">
    <property type="entry name" value="DUF3558"/>
    <property type="match status" value="1"/>
</dbReference>
<evidence type="ECO:0000313" key="1">
    <source>
        <dbReference type="EMBL" id="SDJ35457.1"/>
    </source>
</evidence>
<dbReference type="InterPro" id="IPR024520">
    <property type="entry name" value="DUF3558"/>
</dbReference>
<dbReference type="AlphaFoldDB" id="A0A1G8T231"/>
<evidence type="ECO:0008006" key="3">
    <source>
        <dbReference type="Google" id="ProtNLM"/>
    </source>
</evidence>
<protein>
    <recommendedName>
        <fullName evidence="3">DUF3558 domain-containing protein</fullName>
    </recommendedName>
</protein>
<dbReference type="OrthoDB" id="4552889at2"/>
<sequence>REPRFTDQSARPDVIFDPCLDIPDEALVEAGLDPSTKAYEDYPGPDRTFLICAFVSPAADVYVNIASSNSTFDEYVAKEAGNDLREYELDGRRAVDLRMRSSGINCTLTVEIGIGIFALTRDLFERDMTREQWCDGMDDIARVFLNYLPEGA</sequence>
<keyword evidence="2" id="KW-1185">Reference proteome</keyword>
<organism evidence="1 2">
    <name type="scientific">Rhodococcus triatomae</name>
    <dbReference type="NCBI Taxonomy" id="300028"/>
    <lineage>
        <taxon>Bacteria</taxon>
        <taxon>Bacillati</taxon>
        <taxon>Actinomycetota</taxon>
        <taxon>Actinomycetes</taxon>
        <taxon>Mycobacteriales</taxon>
        <taxon>Nocardiaceae</taxon>
        <taxon>Rhodococcus</taxon>
    </lineage>
</organism>
<gene>
    <name evidence="1" type="ORF">SAMN05444695_1332</name>
</gene>
<feature type="non-terminal residue" evidence="1">
    <location>
        <position position="1"/>
    </location>
</feature>
<name>A0A1G8T231_9NOCA</name>